<dbReference type="InterPro" id="IPR036388">
    <property type="entry name" value="WH-like_DNA-bd_sf"/>
</dbReference>
<protein>
    <submittedName>
        <fullName evidence="2">MarR family 2-MHQ and catechol resistance regulon transcriptional repressor</fullName>
    </submittedName>
</protein>
<dbReference type="GO" id="GO:0003700">
    <property type="term" value="F:DNA-binding transcription factor activity"/>
    <property type="evidence" value="ECO:0007669"/>
    <property type="project" value="InterPro"/>
</dbReference>
<dbReference type="AlphaFoldDB" id="A0A7W0HL51"/>
<dbReference type="EMBL" id="JACDUS010000005">
    <property type="protein sequence ID" value="MBA2881898.1"/>
    <property type="molecule type" value="Genomic_DNA"/>
</dbReference>
<proteinExistence type="predicted"/>
<gene>
    <name evidence="2" type="ORF">HNR65_002229</name>
</gene>
<dbReference type="InterPro" id="IPR039422">
    <property type="entry name" value="MarR/SlyA-like"/>
</dbReference>
<dbReference type="InterPro" id="IPR000835">
    <property type="entry name" value="HTH_MarR-typ"/>
</dbReference>
<organism evidence="2 3">
    <name type="scientific">Desulfosalsimonas propionicica</name>
    <dbReference type="NCBI Taxonomy" id="332175"/>
    <lineage>
        <taxon>Bacteria</taxon>
        <taxon>Pseudomonadati</taxon>
        <taxon>Thermodesulfobacteriota</taxon>
        <taxon>Desulfobacteria</taxon>
        <taxon>Desulfobacterales</taxon>
        <taxon>Desulfosalsimonadaceae</taxon>
        <taxon>Desulfosalsimonas</taxon>
    </lineage>
</organism>
<accession>A0A7W0HL51</accession>
<comment type="caution">
    <text evidence="2">The sequence shown here is derived from an EMBL/GenBank/DDBJ whole genome shotgun (WGS) entry which is preliminary data.</text>
</comment>
<keyword evidence="3" id="KW-1185">Reference proteome</keyword>
<dbReference type="Gene3D" id="1.10.10.10">
    <property type="entry name" value="Winged helix-like DNA-binding domain superfamily/Winged helix DNA-binding domain"/>
    <property type="match status" value="1"/>
</dbReference>
<evidence type="ECO:0000259" key="1">
    <source>
        <dbReference type="PROSITE" id="PS50995"/>
    </source>
</evidence>
<dbReference type="PANTHER" id="PTHR33164">
    <property type="entry name" value="TRANSCRIPTIONAL REGULATOR, MARR FAMILY"/>
    <property type="match status" value="1"/>
</dbReference>
<dbReference type="PANTHER" id="PTHR33164:SF43">
    <property type="entry name" value="HTH-TYPE TRANSCRIPTIONAL REPRESSOR YETL"/>
    <property type="match status" value="1"/>
</dbReference>
<dbReference type="InterPro" id="IPR036390">
    <property type="entry name" value="WH_DNA-bd_sf"/>
</dbReference>
<name>A0A7W0HL51_9BACT</name>
<reference evidence="2 3" key="1">
    <citation type="submission" date="2020-07" db="EMBL/GenBank/DDBJ databases">
        <title>Genomic Encyclopedia of Type Strains, Phase IV (KMG-IV): sequencing the most valuable type-strain genomes for metagenomic binning, comparative biology and taxonomic classification.</title>
        <authorList>
            <person name="Goeker M."/>
        </authorList>
    </citation>
    <scope>NUCLEOTIDE SEQUENCE [LARGE SCALE GENOMIC DNA]</scope>
    <source>
        <strain evidence="2 3">DSM 17721</strain>
    </source>
</reference>
<evidence type="ECO:0000313" key="3">
    <source>
        <dbReference type="Proteomes" id="UP000525298"/>
    </source>
</evidence>
<dbReference type="SUPFAM" id="SSF46785">
    <property type="entry name" value="Winged helix' DNA-binding domain"/>
    <property type="match status" value="1"/>
</dbReference>
<dbReference type="Proteomes" id="UP000525298">
    <property type="component" value="Unassembled WGS sequence"/>
</dbReference>
<dbReference type="PROSITE" id="PS50995">
    <property type="entry name" value="HTH_MARR_2"/>
    <property type="match status" value="1"/>
</dbReference>
<feature type="domain" description="HTH marR-type" evidence="1">
    <location>
        <begin position="2"/>
        <end position="134"/>
    </location>
</feature>
<sequence>MFSEIGSTLATIAWHFGPRGLNGECCEDLSMPEFIALDKVSATRNCSVQEVGRSLGFSKSGATRVVNRLGKKGYIKKLKSREDGRVCCIEPTDKGREMLRMADLRYQQQFEALLSRFPSESRQKIKEVFFRVAGAVKE</sequence>
<dbReference type="RefSeq" id="WP_181551539.1">
    <property type="nucleotide sequence ID" value="NZ_JACDUS010000005.1"/>
</dbReference>
<dbReference type="SMART" id="SM00347">
    <property type="entry name" value="HTH_MARR"/>
    <property type="match status" value="1"/>
</dbReference>
<dbReference type="GO" id="GO:0006950">
    <property type="term" value="P:response to stress"/>
    <property type="evidence" value="ECO:0007669"/>
    <property type="project" value="TreeGrafter"/>
</dbReference>
<dbReference type="PRINTS" id="PR00598">
    <property type="entry name" value="HTHMARR"/>
</dbReference>
<evidence type="ECO:0000313" key="2">
    <source>
        <dbReference type="EMBL" id="MBA2881898.1"/>
    </source>
</evidence>
<dbReference type="Pfam" id="PF12802">
    <property type="entry name" value="MarR_2"/>
    <property type="match status" value="1"/>
</dbReference>